<dbReference type="InterPro" id="IPR018958">
    <property type="entry name" value="Knr4/Smi1-like_dom"/>
</dbReference>
<dbReference type="eggNOG" id="COG4282">
    <property type="taxonomic scope" value="Bacteria"/>
</dbReference>
<evidence type="ECO:0000313" key="4">
    <source>
        <dbReference type="Proteomes" id="UP000003824"/>
    </source>
</evidence>
<sequence length="292" mass="31699">MCTRPGSRSPRTGRPPWLRPGPSARRPRLWRSPGMVPAAGRPRPGTSPTSQPSRRDRTRPWPRPTGQRCETSSSPYGGRMSERHDEAERVTAAWQALTGWLAEHAPVSHASLLPPAADEEITAADSQLRQHLGFGLPVELAALWRLCGGVEHQYIEANEEEGEVGSGAFLPGGILLGPVDALRPRLPEIGRRDVWGSAVVPWLTGDEAGPESGHYVGADGVGYWSLPDDLACDKPGYPSIAAYLEAVHRTLTEGPADTMGPDAPGLVWGCLIWDDPEAPVLDDELEHWRPVH</sequence>
<proteinExistence type="predicted"/>
<name>D5ZP03_STRV1</name>
<feature type="compositionally biased region" description="Low complexity" evidence="1">
    <location>
        <begin position="1"/>
        <end position="16"/>
    </location>
</feature>
<dbReference type="SMART" id="SM00860">
    <property type="entry name" value="SMI1_KNR4"/>
    <property type="match status" value="1"/>
</dbReference>
<feature type="region of interest" description="Disordered" evidence="1">
    <location>
        <begin position="1"/>
        <end position="84"/>
    </location>
</feature>
<dbReference type="Proteomes" id="UP000003824">
    <property type="component" value="Unassembled WGS sequence"/>
</dbReference>
<dbReference type="EMBL" id="DS999641">
    <property type="protein sequence ID" value="EFE72284.2"/>
    <property type="molecule type" value="Genomic_DNA"/>
</dbReference>
<accession>D5ZP03</accession>
<dbReference type="AlphaFoldDB" id="D5ZP03"/>
<evidence type="ECO:0000259" key="2">
    <source>
        <dbReference type="SMART" id="SM00860"/>
    </source>
</evidence>
<gene>
    <name evidence="3" type="ORF">SSFG_07519</name>
</gene>
<reference evidence="4" key="1">
    <citation type="submission" date="2008-12" db="EMBL/GenBank/DDBJ databases">
        <title>Annotation of Streptomyces ghanaensis ATCC 14672.</title>
        <authorList>
            <consortium name="The Broad Institute Genome Sequencing Platform"/>
            <consortium name="Broad Institute Microbial Sequencing Center"/>
            <person name="Fischbach M."/>
            <person name="Ward D."/>
            <person name="Young S."/>
            <person name="Kodira C.D."/>
            <person name="Zeng Q."/>
            <person name="Koehrsen M."/>
            <person name="Godfrey P."/>
            <person name="Alvarado L."/>
            <person name="Berlin A.M."/>
            <person name="Borenstein D."/>
            <person name="Chen Z."/>
            <person name="Engels R."/>
            <person name="Freedman E."/>
            <person name="Gellesch M."/>
            <person name="Goldberg J."/>
            <person name="Griggs A."/>
            <person name="Gujja S."/>
            <person name="Heiman D.I."/>
            <person name="Hepburn T.A."/>
            <person name="Howarth C."/>
            <person name="Jen D."/>
            <person name="Larson L."/>
            <person name="Lewis B."/>
            <person name="Mehta T."/>
            <person name="Park D."/>
            <person name="Pearson M."/>
            <person name="Roberts A."/>
            <person name="Saif S."/>
            <person name="Shea T.D."/>
            <person name="Shenoy N."/>
            <person name="Sisk P."/>
            <person name="Stolte C."/>
            <person name="Sykes S.N."/>
            <person name="Walk T."/>
            <person name="White J."/>
            <person name="Yandava C."/>
            <person name="Straight P."/>
            <person name="Clardy J."/>
            <person name="Hung D."/>
            <person name="Kolter R."/>
            <person name="Mekalanos J."/>
            <person name="Walker S."/>
            <person name="Walsh C.T."/>
            <person name="Wieland B.L.C."/>
            <person name="Ilzarbe M."/>
            <person name="Galagan J."/>
            <person name="Nusbaum C."/>
            <person name="Birren B."/>
        </authorList>
    </citation>
    <scope>NUCLEOTIDE SEQUENCE [LARGE SCALE GENOMIC DNA]</scope>
    <source>
        <strain evidence="4">ATCC 14672 / DSM 40746 / JCM 4963 / KCTC 9882 / NRRL B-12104 / FH 1290</strain>
    </source>
</reference>
<evidence type="ECO:0000313" key="3">
    <source>
        <dbReference type="EMBL" id="EFE72284.2"/>
    </source>
</evidence>
<feature type="domain" description="Knr4/Smi1-like" evidence="2">
    <location>
        <begin position="115"/>
        <end position="246"/>
    </location>
</feature>
<evidence type="ECO:0000256" key="1">
    <source>
        <dbReference type="SAM" id="MobiDB-lite"/>
    </source>
</evidence>
<protein>
    <recommendedName>
        <fullName evidence="2">Knr4/Smi1-like domain-containing protein</fullName>
    </recommendedName>
</protein>
<organism evidence="3 4">
    <name type="scientific">Streptomyces viridosporus (strain ATCC 14672 / DSM 40746 / JCM 4963 / KCTC 9882 / NRRL B-12104 / FH 1290)</name>
    <name type="common">Streptomyces ghanaensis</name>
    <dbReference type="NCBI Taxonomy" id="566461"/>
    <lineage>
        <taxon>Bacteria</taxon>
        <taxon>Bacillati</taxon>
        <taxon>Actinomycetota</taxon>
        <taxon>Actinomycetes</taxon>
        <taxon>Kitasatosporales</taxon>
        <taxon>Streptomycetaceae</taxon>
        <taxon>Streptomyces</taxon>
    </lineage>
</organism>